<feature type="domain" description="ATP synthase F1 complex delta/epsilon subunit N-terminal" evidence="11">
    <location>
        <begin position="2"/>
        <end position="82"/>
    </location>
</feature>
<evidence type="ECO:0000313" key="12">
    <source>
        <dbReference type="EMBL" id="GAA4082052.1"/>
    </source>
</evidence>
<dbReference type="NCBIfam" id="NF004871">
    <property type="entry name" value="PRK06228.1"/>
    <property type="match status" value="1"/>
</dbReference>
<dbReference type="Pfam" id="PF02823">
    <property type="entry name" value="ATP-synt_DE_N"/>
    <property type="match status" value="1"/>
</dbReference>
<dbReference type="RefSeq" id="WP_344931617.1">
    <property type="nucleotide sequence ID" value="NZ_BAABDM010000001.1"/>
</dbReference>
<evidence type="ECO:0000313" key="13">
    <source>
        <dbReference type="Proteomes" id="UP001500392"/>
    </source>
</evidence>
<dbReference type="EMBL" id="BAABDM010000001">
    <property type="protein sequence ID" value="GAA4082052.1"/>
    <property type="molecule type" value="Genomic_DNA"/>
</dbReference>
<dbReference type="SUPFAM" id="SSF51344">
    <property type="entry name" value="Epsilon subunit of F1F0-ATP synthase N-terminal domain"/>
    <property type="match status" value="1"/>
</dbReference>
<dbReference type="Gene3D" id="2.60.15.10">
    <property type="entry name" value="F0F1 ATP synthase delta/epsilon subunit, N-terminal"/>
    <property type="match status" value="1"/>
</dbReference>
<dbReference type="NCBIfam" id="TIGR03166">
    <property type="entry name" value="alt_F1F0_F1_eps"/>
    <property type="match status" value="1"/>
</dbReference>
<evidence type="ECO:0000256" key="6">
    <source>
        <dbReference type="ARBA" id="ARBA00023065"/>
    </source>
</evidence>
<evidence type="ECO:0000256" key="10">
    <source>
        <dbReference type="ARBA" id="ARBA00031795"/>
    </source>
</evidence>
<keyword evidence="13" id="KW-1185">Reference proteome</keyword>
<comment type="similarity">
    <text evidence="3">Belongs to the ATPase epsilon chain family.</text>
</comment>
<accession>A0ABP7W677</accession>
<keyword evidence="5" id="KW-0813">Transport</keyword>
<evidence type="ECO:0000256" key="3">
    <source>
        <dbReference type="ARBA" id="ARBA00005712"/>
    </source>
</evidence>
<evidence type="ECO:0000256" key="4">
    <source>
        <dbReference type="ARBA" id="ARBA00014480"/>
    </source>
</evidence>
<protein>
    <recommendedName>
        <fullName evidence="4">ATP synthase epsilon chain</fullName>
    </recommendedName>
    <alternativeName>
        <fullName evidence="10">ATP synthase F1 sector epsilon subunit</fullName>
    </alternativeName>
    <alternativeName>
        <fullName evidence="9">F-ATPase epsilon subunit</fullName>
    </alternativeName>
</protein>
<reference evidence="13" key="1">
    <citation type="journal article" date="2019" name="Int. J. Syst. Evol. Microbiol.">
        <title>The Global Catalogue of Microorganisms (GCM) 10K type strain sequencing project: providing services to taxonomists for standard genome sequencing and annotation.</title>
        <authorList>
            <consortium name="The Broad Institute Genomics Platform"/>
            <consortium name="The Broad Institute Genome Sequencing Center for Infectious Disease"/>
            <person name="Wu L."/>
            <person name="Ma J."/>
        </authorList>
    </citation>
    <scope>NUCLEOTIDE SEQUENCE [LARGE SCALE GENOMIC DNA]</scope>
    <source>
        <strain evidence="13">JCM 17304</strain>
    </source>
</reference>
<keyword evidence="7" id="KW-0472">Membrane</keyword>
<dbReference type="Proteomes" id="UP001500392">
    <property type="component" value="Unassembled WGS sequence"/>
</dbReference>
<dbReference type="InterPro" id="IPR024037">
    <property type="entry name" value="Alt_ATP_synth_F1_esu"/>
</dbReference>
<evidence type="ECO:0000256" key="9">
    <source>
        <dbReference type="ARBA" id="ARBA00030215"/>
    </source>
</evidence>
<sequence length="131" mass="14891">MMNLKVLLPFEIFKELDEVERITVETDKGSFGLLPHRLDCVAAIVPGILTYQRRGEDDIYIAVDEGVLVKTGADVSISVRHAVSGNDLEQLHQTVEQEFSQQSEQDKKVHSVYQKMESDFIRRLSAFNHDS</sequence>
<keyword evidence="6" id="KW-0406">Ion transport</keyword>
<evidence type="ECO:0000256" key="8">
    <source>
        <dbReference type="ARBA" id="ARBA00023196"/>
    </source>
</evidence>
<dbReference type="CDD" id="cd12152">
    <property type="entry name" value="F1-ATPase_delta"/>
    <property type="match status" value="1"/>
</dbReference>
<dbReference type="InterPro" id="IPR001469">
    <property type="entry name" value="ATP_synth_F1_dsu/esu"/>
</dbReference>
<comment type="subcellular location">
    <subcellularLocation>
        <location evidence="2">Endomembrane system</location>
        <topology evidence="2">Peripheral membrane protein</topology>
    </subcellularLocation>
</comment>
<evidence type="ECO:0000256" key="7">
    <source>
        <dbReference type="ARBA" id="ARBA00023136"/>
    </source>
</evidence>
<comment type="function">
    <text evidence="1">Produces ATP from ADP in the presence of a proton gradient across the membrane.</text>
</comment>
<evidence type="ECO:0000259" key="11">
    <source>
        <dbReference type="Pfam" id="PF02823"/>
    </source>
</evidence>
<organism evidence="12 13">
    <name type="scientific">Zhongshania borealis</name>
    <dbReference type="NCBI Taxonomy" id="889488"/>
    <lineage>
        <taxon>Bacteria</taxon>
        <taxon>Pseudomonadati</taxon>
        <taxon>Pseudomonadota</taxon>
        <taxon>Gammaproteobacteria</taxon>
        <taxon>Cellvibrionales</taxon>
        <taxon>Spongiibacteraceae</taxon>
        <taxon>Zhongshania</taxon>
    </lineage>
</organism>
<gene>
    <name evidence="12" type="ORF">GCM10022414_00550</name>
</gene>
<keyword evidence="8" id="KW-0139">CF(1)</keyword>
<name>A0ABP7W677_9GAMM</name>
<proteinExistence type="inferred from homology"/>
<evidence type="ECO:0000256" key="2">
    <source>
        <dbReference type="ARBA" id="ARBA00004184"/>
    </source>
</evidence>
<evidence type="ECO:0000256" key="5">
    <source>
        <dbReference type="ARBA" id="ARBA00022448"/>
    </source>
</evidence>
<keyword evidence="8" id="KW-0066">ATP synthesis</keyword>
<comment type="caution">
    <text evidence="12">The sequence shown here is derived from an EMBL/GenBank/DDBJ whole genome shotgun (WGS) entry which is preliminary data.</text>
</comment>
<evidence type="ECO:0000256" key="1">
    <source>
        <dbReference type="ARBA" id="ARBA00003543"/>
    </source>
</evidence>
<dbReference type="InterPro" id="IPR036771">
    <property type="entry name" value="ATPsynth_dsu/esu_N"/>
</dbReference>
<dbReference type="InterPro" id="IPR020546">
    <property type="entry name" value="ATP_synth_F1_dsu/esu_N"/>
</dbReference>